<feature type="signal peptide" evidence="4">
    <location>
        <begin position="1"/>
        <end position="26"/>
    </location>
</feature>
<evidence type="ECO:0000313" key="6">
    <source>
        <dbReference type="EMBL" id="MCL1633517.1"/>
    </source>
</evidence>
<gene>
    <name evidence="6" type="ORF">M2650_02500</name>
</gene>
<evidence type="ECO:0000313" key="7">
    <source>
        <dbReference type="Proteomes" id="UP001431217"/>
    </source>
</evidence>
<accession>A0ABT0MF71</accession>
<proteinExistence type="predicted"/>
<evidence type="ECO:0000256" key="3">
    <source>
        <dbReference type="PROSITE-ProRule" id="PRU00433"/>
    </source>
</evidence>
<feature type="domain" description="Cytochrome c" evidence="5">
    <location>
        <begin position="682"/>
        <end position="775"/>
    </location>
</feature>
<reference evidence="6 7" key="1">
    <citation type="submission" date="2022-05" db="EMBL/GenBank/DDBJ databases">
        <title>Luteimonas sp. SX5, whole genome shotgun sequencing project.</title>
        <authorList>
            <person name="Zhao G."/>
            <person name="Shen L."/>
        </authorList>
    </citation>
    <scope>NUCLEOTIDE SEQUENCE [LARGE SCALE GENOMIC DNA]</scope>
    <source>
        <strain evidence="6 7">SX5</strain>
    </source>
</reference>
<dbReference type="Pfam" id="PF18582">
    <property type="entry name" value="HZS_alpha"/>
    <property type="match status" value="1"/>
</dbReference>
<keyword evidence="7" id="KW-1185">Reference proteome</keyword>
<keyword evidence="2 3" id="KW-0408">Iron</keyword>
<comment type="caution">
    <text evidence="6">The sequence shown here is derived from an EMBL/GenBank/DDBJ whole genome shotgun (WGS) entry which is preliminary data.</text>
</comment>
<dbReference type="RefSeq" id="WP_249470698.1">
    <property type="nucleotide sequence ID" value="NZ_JAMBEP010000001.1"/>
</dbReference>
<dbReference type="InterPro" id="IPR009056">
    <property type="entry name" value="Cyt_c-like_dom"/>
</dbReference>
<dbReference type="Proteomes" id="UP001431217">
    <property type="component" value="Unassembled WGS sequence"/>
</dbReference>
<name>A0ABT0MF71_9GAMM</name>
<keyword evidence="4" id="KW-0732">Signal</keyword>
<dbReference type="PROSITE" id="PS51257">
    <property type="entry name" value="PROKAR_LIPOPROTEIN"/>
    <property type="match status" value="1"/>
</dbReference>
<feature type="chain" id="PRO_5045916028" description="Cytochrome c domain-containing protein" evidence="4">
    <location>
        <begin position="27"/>
        <end position="779"/>
    </location>
</feature>
<evidence type="ECO:0000259" key="5">
    <source>
        <dbReference type="PROSITE" id="PS51007"/>
    </source>
</evidence>
<protein>
    <recommendedName>
        <fullName evidence="5">Cytochrome c domain-containing protein</fullName>
    </recommendedName>
</protein>
<sequence length="779" mass="83576">MKISHRLSGGSASAVLLLALAALLGACDAKLGASGGPSGSRPEAASPVAKAVRPAAVGTTAATAAIANPILFVTQVPMPADKFPGRMNTFANHLADLDSVPRGGDLMIRYPDGAVRNLTQEAGFGEIGPQRTKAIAVREPAVHWNGQKAIFSMLIGAAPKQFERPKSHWQLYEITGLAKGQAAVITKVAKQPGYPYNNVSPFYASDGDILFTSDRPRDGQAHLYPQLDEYESTPTITGIFRLDAATGTVSILNHTVSGAFSPTVDSFGRLIFTRWDHLQRDQQAEGQGNPLGAYDLASEAAGSHRLPELGETFPERRDANVSGPYGQVSSHTYNLFAPWQMNQDGTDELTLNHIGRHELFYDAPGILPESFLNDPKLQAGSNNSFFANRTLIRQDNGIFHLREDPLQPGIYYGIYTDEFGRLTTDPIIRMTGAPTLDAEQMTITVASAGSGRFRNPLPMSNGPMVASVHSASQSGVQLRLQHLGTDSSGKFVAGAMLTGAGIHKTLSWFTPDAEDSYSGLLWEIEPVEVVARTPPQATTLAIDPIEKSVLTELQVNEAELRAWLKAKKLALIVTRNQTSRDRNDRAQPFNLQVPGGVKTTATGDAGTGALYNIAHYQILQANQVRGYDNYSGSDGGLRPIAQPMKVPNNPADPGGPAGSVRIANDGSTAAFVPANRALTWQTTDGAGVPIVRERVWVTMQAGEIRTCAGCHGENSLNQAGKPAATQKPQALRDLLLHWLQTKDAIFEQNGAQPRLPPKASAAAVAPVVAYRSKPERTRK</sequence>
<organism evidence="6 7">
    <name type="scientific">Luteimonas galliterrae</name>
    <dbReference type="NCBI Taxonomy" id="2940486"/>
    <lineage>
        <taxon>Bacteria</taxon>
        <taxon>Pseudomonadati</taxon>
        <taxon>Pseudomonadota</taxon>
        <taxon>Gammaproteobacteria</taxon>
        <taxon>Lysobacterales</taxon>
        <taxon>Lysobacteraceae</taxon>
        <taxon>Luteimonas</taxon>
    </lineage>
</organism>
<evidence type="ECO:0000256" key="2">
    <source>
        <dbReference type="ARBA" id="ARBA00023004"/>
    </source>
</evidence>
<keyword evidence="1 3" id="KW-0479">Metal-binding</keyword>
<evidence type="ECO:0000256" key="4">
    <source>
        <dbReference type="SAM" id="SignalP"/>
    </source>
</evidence>
<dbReference type="EMBL" id="JAMBEP010000001">
    <property type="protein sequence ID" value="MCL1633517.1"/>
    <property type="molecule type" value="Genomic_DNA"/>
</dbReference>
<evidence type="ECO:0000256" key="1">
    <source>
        <dbReference type="ARBA" id="ARBA00022723"/>
    </source>
</evidence>
<keyword evidence="3" id="KW-0349">Heme</keyword>
<dbReference type="PROSITE" id="PS51007">
    <property type="entry name" value="CYTC"/>
    <property type="match status" value="1"/>
</dbReference>
<dbReference type="InterPro" id="IPR040698">
    <property type="entry name" value="HZS_alpha_mid"/>
</dbReference>